<protein>
    <submittedName>
        <fullName evidence="6">Sensor histidine kinase</fullName>
    </submittedName>
</protein>
<feature type="transmembrane region" description="Helical" evidence="4">
    <location>
        <begin position="28"/>
        <end position="45"/>
    </location>
</feature>
<sequence>MQTNTMRRGYLVYLGFYFLPPLLQPTAWWQWAVLVCALGAFLFIYQKLDQAKPQRRWWWLAGLWAIASAVTPLNSGSMAMFAYLSFFLGFWLSGARFAAAIMLLLLWQAALLWLWHPTLWLQAYAVIVALGVGVTGIVERMRLQHQQAQQRSDAELQLMARQLERERIARDLHDLLGHSLASIALKAELADVWLAQQQPQAARQQLAELQQLARHSLQQVRQTISGYRQQGLDVLLPELLALLRSNGWTCLVDADLTTLAAQSPPELELCLTELCTNLLKHSDGDELYLQASSDGHHWQLQLQDNGPCSNLLPGSGLTGIRQRLQALGGSFSWQLEPTRFVLRWPCQQSPAITEHAA</sequence>
<keyword evidence="2 6" id="KW-0418">Kinase</keyword>
<dbReference type="Proteomes" id="UP001589813">
    <property type="component" value="Unassembled WGS sequence"/>
</dbReference>
<keyword evidence="1" id="KW-0808">Transferase</keyword>
<feature type="domain" description="Signal transduction histidine kinase subgroup 3 dimerisation and phosphoacceptor" evidence="5">
    <location>
        <begin position="164"/>
        <end position="231"/>
    </location>
</feature>
<feature type="transmembrane region" description="Helical" evidence="4">
    <location>
        <begin position="119"/>
        <end position="138"/>
    </location>
</feature>
<keyword evidence="4" id="KW-0472">Membrane</keyword>
<organism evidence="6 7">
    <name type="scientific">Rheinheimera tilapiae</name>
    <dbReference type="NCBI Taxonomy" id="875043"/>
    <lineage>
        <taxon>Bacteria</taxon>
        <taxon>Pseudomonadati</taxon>
        <taxon>Pseudomonadota</taxon>
        <taxon>Gammaproteobacteria</taxon>
        <taxon>Chromatiales</taxon>
        <taxon>Chromatiaceae</taxon>
        <taxon>Rheinheimera</taxon>
    </lineage>
</organism>
<dbReference type="SUPFAM" id="SSF55874">
    <property type="entry name" value="ATPase domain of HSP90 chaperone/DNA topoisomerase II/histidine kinase"/>
    <property type="match status" value="1"/>
</dbReference>
<evidence type="ECO:0000256" key="3">
    <source>
        <dbReference type="ARBA" id="ARBA00023012"/>
    </source>
</evidence>
<dbReference type="PANTHER" id="PTHR24421">
    <property type="entry name" value="NITRATE/NITRITE SENSOR PROTEIN NARX-RELATED"/>
    <property type="match status" value="1"/>
</dbReference>
<keyword evidence="4" id="KW-1133">Transmembrane helix</keyword>
<proteinExistence type="predicted"/>
<feature type="transmembrane region" description="Helical" evidence="4">
    <location>
        <begin position="81"/>
        <end position="107"/>
    </location>
</feature>
<dbReference type="EMBL" id="JBHLXP010000001">
    <property type="protein sequence ID" value="MFC0047273.1"/>
    <property type="molecule type" value="Genomic_DNA"/>
</dbReference>
<keyword evidence="4" id="KW-0812">Transmembrane</keyword>
<keyword evidence="7" id="KW-1185">Reference proteome</keyword>
<keyword evidence="3" id="KW-0902">Two-component regulatory system</keyword>
<dbReference type="Pfam" id="PF07730">
    <property type="entry name" value="HisKA_3"/>
    <property type="match status" value="1"/>
</dbReference>
<dbReference type="InterPro" id="IPR050482">
    <property type="entry name" value="Sensor_HK_TwoCompSys"/>
</dbReference>
<feature type="transmembrane region" description="Helical" evidence="4">
    <location>
        <begin position="57"/>
        <end position="75"/>
    </location>
</feature>
<dbReference type="RefSeq" id="WP_377240409.1">
    <property type="nucleotide sequence ID" value="NZ_JBHLXP010000001.1"/>
</dbReference>
<evidence type="ECO:0000313" key="6">
    <source>
        <dbReference type="EMBL" id="MFC0047273.1"/>
    </source>
</evidence>
<evidence type="ECO:0000259" key="5">
    <source>
        <dbReference type="Pfam" id="PF07730"/>
    </source>
</evidence>
<evidence type="ECO:0000256" key="4">
    <source>
        <dbReference type="SAM" id="Phobius"/>
    </source>
</evidence>
<evidence type="ECO:0000256" key="2">
    <source>
        <dbReference type="ARBA" id="ARBA00022777"/>
    </source>
</evidence>
<reference evidence="6 7" key="1">
    <citation type="submission" date="2024-09" db="EMBL/GenBank/DDBJ databases">
        <authorList>
            <person name="Sun Q."/>
            <person name="Mori K."/>
        </authorList>
    </citation>
    <scope>NUCLEOTIDE SEQUENCE [LARGE SCALE GENOMIC DNA]</scope>
    <source>
        <strain evidence="6 7">KCTC 23315</strain>
    </source>
</reference>
<dbReference type="PANTHER" id="PTHR24421:SF63">
    <property type="entry name" value="SENSOR HISTIDINE KINASE DESK"/>
    <property type="match status" value="1"/>
</dbReference>
<name>A0ABV6BCM9_9GAMM</name>
<comment type="caution">
    <text evidence="6">The sequence shown here is derived from an EMBL/GenBank/DDBJ whole genome shotgun (WGS) entry which is preliminary data.</text>
</comment>
<dbReference type="GO" id="GO:0016301">
    <property type="term" value="F:kinase activity"/>
    <property type="evidence" value="ECO:0007669"/>
    <property type="project" value="UniProtKB-KW"/>
</dbReference>
<evidence type="ECO:0000256" key="1">
    <source>
        <dbReference type="ARBA" id="ARBA00022679"/>
    </source>
</evidence>
<dbReference type="InterPro" id="IPR011712">
    <property type="entry name" value="Sig_transdc_His_kin_sub3_dim/P"/>
</dbReference>
<dbReference type="Gene3D" id="1.20.5.1930">
    <property type="match status" value="1"/>
</dbReference>
<dbReference type="Gene3D" id="3.30.565.10">
    <property type="entry name" value="Histidine kinase-like ATPase, C-terminal domain"/>
    <property type="match status" value="1"/>
</dbReference>
<dbReference type="InterPro" id="IPR036890">
    <property type="entry name" value="HATPase_C_sf"/>
</dbReference>
<gene>
    <name evidence="6" type="ORF">ACFFJP_03085</name>
</gene>
<evidence type="ECO:0000313" key="7">
    <source>
        <dbReference type="Proteomes" id="UP001589813"/>
    </source>
</evidence>
<accession>A0ABV6BCM9</accession>